<evidence type="ECO:0000313" key="2">
    <source>
        <dbReference type="EMBL" id="PUV26722.1"/>
    </source>
</evidence>
<reference evidence="2" key="1">
    <citation type="submission" date="2018-04" db="EMBL/GenBank/DDBJ databases">
        <title>WGS assembly of Panicum hallii.</title>
        <authorList>
            <person name="Lovell J."/>
            <person name="Jenkins J."/>
            <person name="Lowry D."/>
            <person name="Mamidi S."/>
            <person name="Sreedasyam A."/>
            <person name="Weng X."/>
            <person name="Barry K."/>
            <person name="Bonette J."/>
            <person name="Campitelli B."/>
            <person name="Daum C."/>
            <person name="Gordon S."/>
            <person name="Gould B."/>
            <person name="Lipzen A."/>
            <person name="Macqueen A."/>
            <person name="Palacio-Mejia J."/>
            <person name="Plott C."/>
            <person name="Shakirov E."/>
            <person name="Shu S."/>
            <person name="Yoshinaga Y."/>
            <person name="Zane M."/>
            <person name="Rokhsar D."/>
            <person name="Grimwood J."/>
            <person name="Schmutz J."/>
            <person name="Juenger T."/>
        </authorList>
    </citation>
    <scope>NUCLEOTIDE SEQUENCE [LARGE SCALE GENOMIC DNA]</scope>
    <source>
        <strain evidence="2">FIL2</strain>
    </source>
</reference>
<dbReference type="Gramene" id="PUV26716">
    <property type="protein sequence ID" value="PUV26716"/>
    <property type="gene ID" value="PAHAL_J042200"/>
</dbReference>
<organism evidence="2">
    <name type="scientific">Panicum hallii</name>
    <dbReference type="NCBI Taxonomy" id="206008"/>
    <lineage>
        <taxon>Eukaryota</taxon>
        <taxon>Viridiplantae</taxon>
        <taxon>Streptophyta</taxon>
        <taxon>Embryophyta</taxon>
        <taxon>Tracheophyta</taxon>
        <taxon>Spermatophyta</taxon>
        <taxon>Magnoliopsida</taxon>
        <taxon>Liliopsida</taxon>
        <taxon>Poales</taxon>
        <taxon>Poaceae</taxon>
        <taxon>PACMAD clade</taxon>
        <taxon>Panicoideae</taxon>
        <taxon>Panicodae</taxon>
        <taxon>Paniceae</taxon>
        <taxon>Panicinae</taxon>
        <taxon>Panicum</taxon>
        <taxon>Panicum sect. Panicum</taxon>
    </lineage>
</organism>
<name>A0A2T7A9T4_9POAL</name>
<dbReference type="Gramene" id="PUV26722">
    <property type="protein sequence ID" value="PUV26722"/>
    <property type="gene ID" value="PAHAL_J037600"/>
</dbReference>
<proteinExistence type="predicted"/>
<dbReference type="InterPro" id="IPR004158">
    <property type="entry name" value="DUF247_pln"/>
</dbReference>
<dbReference type="AlphaFoldDB" id="A0A2T7A9T4"/>
<dbReference type="EMBL" id="KZ794534">
    <property type="protein sequence ID" value="PUV26716.1"/>
    <property type="molecule type" value="Genomic_DNA"/>
</dbReference>
<gene>
    <name evidence="2" type="ORF">PAHAL_J037600</name>
    <name evidence="1" type="ORF">PAHAL_J042200</name>
</gene>
<accession>A0A2T7A9T4</accession>
<dbReference type="Proteomes" id="UP000243499">
    <property type="component" value="Unassembled WGS sequence"/>
</dbReference>
<evidence type="ECO:0000313" key="1">
    <source>
        <dbReference type="EMBL" id="PUV26716.1"/>
    </source>
</evidence>
<dbReference type="PANTHER" id="PTHR31170">
    <property type="entry name" value="BNAC04G53230D PROTEIN"/>
    <property type="match status" value="1"/>
</dbReference>
<dbReference type="EMBL" id="KZ794515">
    <property type="protein sequence ID" value="PUV26722.1"/>
    <property type="molecule type" value="Genomic_DNA"/>
</dbReference>
<protein>
    <submittedName>
        <fullName evidence="2">Uncharacterized protein</fullName>
    </submittedName>
</protein>
<dbReference type="Pfam" id="PF03140">
    <property type="entry name" value="DUF247"/>
    <property type="match status" value="1"/>
</dbReference>
<dbReference type="PANTHER" id="PTHR31170:SF18">
    <property type="entry name" value="(WILD MALAYSIAN BANANA) HYPOTHETICAL PROTEIN"/>
    <property type="match status" value="1"/>
</dbReference>
<sequence length="420" mass="46475">MKFVGQAADSHAVDIASLEEDLKAKIAVAQAMAGQQDTGAPPCPITIAVVGHLTRDVEPRHVSIGPYSRFKKPDLATDDEKAEILGSVLSAASTGTTLRMCLDEMAVLEHRARSCHAHTFSMESKEFVRMLLLDGFYVLLRFGRARSNRKWHERAHGQPPPAENQIPFFVIDKIHQLITSDNGVSAAATIAEYIRELLKIHYSVATPSLAEPAWPGNLLHLLHMHFKPTVAPPSTCSGDATDEPVRWWRRAMEYHFAGVKFKGRPLGTKETQCFLDVKLDRSGRTLEVPHLDIDAETFPLLRNLMALEQRNPDAAGSLVTAYCVFMSQVACKAADVALLSKRGVVAHGLGNDGEVATFFADLCKDVVFTVDDPASKYLRATCQELEKQFQSNWRRWAAWLRQKYFSNPWLTVGLAAAAVG</sequence>